<dbReference type="AlphaFoldDB" id="X0WHD6"/>
<feature type="non-terminal residue" evidence="1">
    <location>
        <position position="1"/>
    </location>
</feature>
<proteinExistence type="predicted"/>
<reference evidence="1" key="1">
    <citation type="journal article" date="2014" name="Front. Microbiol.">
        <title>High frequency of phylogenetically diverse reductive dehalogenase-homologous genes in deep subseafloor sedimentary metagenomes.</title>
        <authorList>
            <person name="Kawai M."/>
            <person name="Futagami T."/>
            <person name="Toyoda A."/>
            <person name="Takaki Y."/>
            <person name="Nishi S."/>
            <person name="Hori S."/>
            <person name="Arai W."/>
            <person name="Tsubouchi T."/>
            <person name="Morono Y."/>
            <person name="Uchiyama I."/>
            <person name="Ito T."/>
            <person name="Fujiyama A."/>
            <person name="Inagaki F."/>
            <person name="Takami H."/>
        </authorList>
    </citation>
    <scope>NUCLEOTIDE SEQUENCE</scope>
    <source>
        <strain evidence="1">Expedition CK06-06</strain>
    </source>
</reference>
<accession>X0WHD6</accession>
<comment type="caution">
    <text evidence="1">The sequence shown here is derived from an EMBL/GenBank/DDBJ whole genome shotgun (WGS) entry which is preliminary data.</text>
</comment>
<gene>
    <name evidence="1" type="ORF">S01H1_53407</name>
</gene>
<evidence type="ECO:0000313" key="1">
    <source>
        <dbReference type="EMBL" id="GAG23928.1"/>
    </source>
</evidence>
<dbReference type="EMBL" id="BARS01034586">
    <property type="protein sequence ID" value="GAG23928.1"/>
    <property type="molecule type" value="Genomic_DNA"/>
</dbReference>
<name>X0WHD6_9ZZZZ</name>
<protein>
    <submittedName>
        <fullName evidence="1">Uncharacterized protein</fullName>
    </submittedName>
</protein>
<organism evidence="1">
    <name type="scientific">marine sediment metagenome</name>
    <dbReference type="NCBI Taxonomy" id="412755"/>
    <lineage>
        <taxon>unclassified sequences</taxon>
        <taxon>metagenomes</taxon>
        <taxon>ecological metagenomes</taxon>
    </lineage>
</organism>
<sequence>SKKALADTFLRQTDGTLLNIDDLGGAGAGLWEVSGGHTQLITDDTIMISPGADEKMFFRDTGIFIQSTSDGNLLIEADDLVTIGVEGDIILGGTVEADMYPQSSSKINLGTTTNRFGDIFFGNILNGVERVSDPDEPIEGTFVVWMSNGAGKGDDGDILMASQAGGTTKYSIVFDHSAGSAW</sequence>